<dbReference type="InterPro" id="IPR051403">
    <property type="entry name" value="NosZ/Cyto_c_oxidase_sub2"/>
</dbReference>
<keyword evidence="3" id="KW-0186">Copper</keyword>
<dbReference type="PROSITE" id="PS00078">
    <property type="entry name" value="COX2"/>
    <property type="match status" value="1"/>
</dbReference>
<feature type="domain" description="Cytochrome oxidase subunit II copper A binding" evidence="5">
    <location>
        <begin position="23"/>
        <end position="118"/>
    </location>
</feature>
<dbReference type="Proteomes" id="UP000538666">
    <property type="component" value="Unassembled WGS sequence"/>
</dbReference>
<dbReference type="InterPro" id="IPR002429">
    <property type="entry name" value="CcO_II-like_C"/>
</dbReference>
<sequence>MKHLLHLGLALSLVLGGSHAVNAQDASKRIEIHAKRFSFSPAEITLTKGQTVTLALTSDDVPHSLLVEGLHINAAMNKGKVTEVQVTPDTVGDFHGKCGKFCGSGHGSMLFVVHVVGN</sequence>
<dbReference type="Gene3D" id="2.60.40.420">
    <property type="entry name" value="Cupredoxins - blue copper proteins"/>
    <property type="match status" value="1"/>
</dbReference>
<evidence type="ECO:0000256" key="4">
    <source>
        <dbReference type="SAM" id="SignalP"/>
    </source>
</evidence>
<dbReference type="EMBL" id="JACHEK010000010">
    <property type="protein sequence ID" value="MBB6146586.1"/>
    <property type="molecule type" value="Genomic_DNA"/>
</dbReference>
<organism evidence="6 7">
    <name type="scientific">Silvibacterium bohemicum</name>
    <dbReference type="NCBI Taxonomy" id="1577686"/>
    <lineage>
        <taxon>Bacteria</taxon>
        <taxon>Pseudomonadati</taxon>
        <taxon>Acidobacteriota</taxon>
        <taxon>Terriglobia</taxon>
        <taxon>Terriglobales</taxon>
        <taxon>Acidobacteriaceae</taxon>
        <taxon>Silvibacterium</taxon>
    </lineage>
</organism>
<dbReference type="SUPFAM" id="SSF49503">
    <property type="entry name" value="Cupredoxins"/>
    <property type="match status" value="1"/>
</dbReference>
<dbReference type="PROSITE" id="PS50857">
    <property type="entry name" value="COX2_CUA"/>
    <property type="match status" value="1"/>
</dbReference>
<dbReference type="InterPro" id="IPR028096">
    <property type="entry name" value="EfeO_Cupredoxin"/>
</dbReference>
<gene>
    <name evidence="6" type="ORF">HNQ77_004565</name>
</gene>
<dbReference type="PANTHER" id="PTHR42838:SF2">
    <property type="entry name" value="NITROUS-OXIDE REDUCTASE"/>
    <property type="match status" value="1"/>
</dbReference>
<dbReference type="OrthoDB" id="279535at2"/>
<evidence type="ECO:0000313" key="7">
    <source>
        <dbReference type="Proteomes" id="UP000538666"/>
    </source>
</evidence>
<dbReference type="AlphaFoldDB" id="A0A841JZ32"/>
<comment type="caution">
    <text evidence="6">The sequence shown here is derived from an EMBL/GenBank/DDBJ whole genome shotgun (WGS) entry which is preliminary data.</text>
</comment>
<feature type="signal peptide" evidence="4">
    <location>
        <begin position="1"/>
        <end position="23"/>
    </location>
</feature>
<accession>A0A841JZ32</accession>
<reference evidence="6 7" key="1">
    <citation type="submission" date="2020-08" db="EMBL/GenBank/DDBJ databases">
        <title>Genomic Encyclopedia of Type Strains, Phase IV (KMG-IV): sequencing the most valuable type-strain genomes for metagenomic binning, comparative biology and taxonomic classification.</title>
        <authorList>
            <person name="Goeker M."/>
        </authorList>
    </citation>
    <scope>NUCLEOTIDE SEQUENCE [LARGE SCALE GENOMIC DNA]</scope>
    <source>
        <strain evidence="6 7">DSM 103733</strain>
    </source>
</reference>
<proteinExistence type="predicted"/>
<dbReference type="GO" id="GO:0016020">
    <property type="term" value="C:membrane"/>
    <property type="evidence" value="ECO:0007669"/>
    <property type="project" value="InterPro"/>
</dbReference>
<keyword evidence="7" id="KW-1185">Reference proteome</keyword>
<name>A0A841JZ32_9BACT</name>
<dbReference type="GO" id="GO:0005507">
    <property type="term" value="F:copper ion binding"/>
    <property type="evidence" value="ECO:0007669"/>
    <property type="project" value="InterPro"/>
</dbReference>
<evidence type="ECO:0000256" key="3">
    <source>
        <dbReference type="ARBA" id="ARBA00023008"/>
    </source>
</evidence>
<dbReference type="InterPro" id="IPR008972">
    <property type="entry name" value="Cupredoxin"/>
</dbReference>
<dbReference type="GO" id="GO:0004129">
    <property type="term" value="F:cytochrome-c oxidase activity"/>
    <property type="evidence" value="ECO:0007669"/>
    <property type="project" value="InterPro"/>
</dbReference>
<comment type="subcellular location">
    <subcellularLocation>
        <location evidence="1">Cell envelope</location>
    </subcellularLocation>
</comment>
<feature type="chain" id="PRO_5032482556" evidence="4">
    <location>
        <begin position="24"/>
        <end position="118"/>
    </location>
</feature>
<evidence type="ECO:0000259" key="5">
    <source>
        <dbReference type="PROSITE" id="PS50857"/>
    </source>
</evidence>
<evidence type="ECO:0000256" key="1">
    <source>
        <dbReference type="ARBA" id="ARBA00004196"/>
    </source>
</evidence>
<evidence type="ECO:0000256" key="2">
    <source>
        <dbReference type="ARBA" id="ARBA00022723"/>
    </source>
</evidence>
<dbReference type="Pfam" id="PF13473">
    <property type="entry name" value="Cupredoxin_1"/>
    <property type="match status" value="1"/>
</dbReference>
<keyword evidence="2" id="KW-0479">Metal-binding</keyword>
<dbReference type="InterPro" id="IPR001505">
    <property type="entry name" value="Copper_CuA"/>
</dbReference>
<dbReference type="GO" id="GO:0030313">
    <property type="term" value="C:cell envelope"/>
    <property type="evidence" value="ECO:0007669"/>
    <property type="project" value="UniProtKB-SubCell"/>
</dbReference>
<evidence type="ECO:0000313" key="6">
    <source>
        <dbReference type="EMBL" id="MBB6146586.1"/>
    </source>
</evidence>
<dbReference type="PANTHER" id="PTHR42838">
    <property type="entry name" value="CYTOCHROME C OXIDASE SUBUNIT II"/>
    <property type="match status" value="1"/>
</dbReference>
<keyword evidence="4" id="KW-0732">Signal</keyword>
<protein>
    <submittedName>
        <fullName evidence="6">Cytochrome c oxidase subunit 2</fullName>
    </submittedName>
</protein>
<dbReference type="RefSeq" id="WP_050060379.1">
    <property type="nucleotide sequence ID" value="NZ_JACHEK010000010.1"/>
</dbReference>